<dbReference type="OMA" id="IIKFAYL"/>
<keyword evidence="1" id="KW-1133">Transmembrane helix</keyword>
<evidence type="ECO:0000313" key="2">
    <source>
        <dbReference type="EMBL" id="CAD8108681.1"/>
    </source>
</evidence>
<feature type="transmembrane region" description="Helical" evidence="1">
    <location>
        <begin position="150"/>
        <end position="174"/>
    </location>
</feature>
<organism evidence="2 3">
    <name type="scientific">Paramecium primaurelia</name>
    <dbReference type="NCBI Taxonomy" id="5886"/>
    <lineage>
        <taxon>Eukaryota</taxon>
        <taxon>Sar</taxon>
        <taxon>Alveolata</taxon>
        <taxon>Ciliophora</taxon>
        <taxon>Intramacronucleata</taxon>
        <taxon>Oligohymenophorea</taxon>
        <taxon>Peniculida</taxon>
        <taxon>Parameciidae</taxon>
        <taxon>Paramecium</taxon>
    </lineage>
</organism>
<evidence type="ECO:0000313" key="3">
    <source>
        <dbReference type="Proteomes" id="UP000688137"/>
    </source>
</evidence>
<reference evidence="2" key="1">
    <citation type="submission" date="2021-01" db="EMBL/GenBank/DDBJ databases">
        <authorList>
            <consortium name="Genoscope - CEA"/>
            <person name="William W."/>
        </authorList>
    </citation>
    <scope>NUCLEOTIDE SEQUENCE</scope>
</reference>
<keyword evidence="1" id="KW-0812">Transmembrane</keyword>
<evidence type="ECO:0000256" key="1">
    <source>
        <dbReference type="SAM" id="Phobius"/>
    </source>
</evidence>
<evidence type="ECO:0008006" key="4">
    <source>
        <dbReference type="Google" id="ProtNLM"/>
    </source>
</evidence>
<dbReference type="PANTHER" id="PTHR11319:SF35">
    <property type="entry name" value="OUTER MEMBRANE PROTEIN PMPC-RELATED"/>
    <property type="match status" value="1"/>
</dbReference>
<dbReference type="PANTHER" id="PTHR11319">
    <property type="entry name" value="G PROTEIN-COUPLED RECEPTOR-RELATED"/>
    <property type="match status" value="1"/>
</dbReference>
<comment type="caution">
    <text evidence="2">The sequence shown here is derived from an EMBL/GenBank/DDBJ whole genome shotgun (WGS) entry which is preliminary data.</text>
</comment>
<keyword evidence="1" id="KW-0472">Membrane</keyword>
<accession>A0A8S1Q0C9</accession>
<sequence length="472" mass="55775">MKDILEHYVKNVIYTISEDLGTFQQVPNILVVLVSIIIKIQLLQQQQAYVFSIFISVKSNVLLNEKIIIQKIISIILLKKLQYHSNFGILIKMITNHLQIVSVIFTFKFKSILEIGNFINSISNPIQTMTHSLDCLLKDIFDIQIHYSRIIWQLIVPFIYIFLFFGLYGIALILKKLKYSLNVITTTIIYMYIYVQPFMVGGLISLISFRYISGFYWIQANVANRYDTQTHYQWLFMFCLPLLILISLIIPLYFLLSLYLNKQKFNKNKTRQKWGYLYNEYKLEAYYWEIIKILIKQFLIIFLSYYQEFLVKKGILLLSLQKISTLLIFSLNKLDAYSAKVCGISIAVGIGIFTDYENGSKEIQIPYYIILIAFNLQYFKEILKEILSSFYIENYELVDSMKKYIIKKLPKIQKYSVFKKLLQDRSVQKNRIKNRYLKIKKYLMVQAKNNITSRSQHNVKIISSISFLSNAY</sequence>
<feature type="transmembrane region" description="Helical" evidence="1">
    <location>
        <begin position="234"/>
        <end position="256"/>
    </location>
</feature>
<name>A0A8S1Q0C9_PARPR</name>
<dbReference type="AlphaFoldDB" id="A0A8S1Q0C9"/>
<protein>
    <recommendedName>
        <fullName evidence="4">Transmembrane protein</fullName>
    </recommendedName>
</protein>
<feature type="transmembrane region" description="Helical" evidence="1">
    <location>
        <begin position="189"/>
        <end position="213"/>
    </location>
</feature>
<proteinExistence type="predicted"/>
<dbReference type="EMBL" id="CAJJDM010000142">
    <property type="protein sequence ID" value="CAD8108681.1"/>
    <property type="molecule type" value="Genomic_DNA"/>
</dbReference>
<keyword evidence="3" id="KW-1185">Reference proteome</keyword>
<dbReference type="Proteomes" id="UP000688137">
    <property type="component" value="Unassembled WGS sequence"/>
</dbReference>
<gene>
    <name evidence="2" type="ORF">PPRIM_AZ9-3.1.T1380005</name>
</gene>